<sequence length="160" mass="17697">MIVMSRRGLTRLPTAGPRTIASPTAILPTCRPRGRPRGRACIDRKHPPLASASPLLPDRKQFLAVPCAFTTAARSCTQSPSCIFRPPVTTRLQSNRTTAAQRSDGGEPLDDPLLTSPTYFARARCVFRRPWRLRMQMHPCDAAGREIPIEEFILHVVGSP</sequence>
<evidence type="ECO:0000313" key="3">
    <source>
        <dbReference type="Proteomes" id="UP000256964"/>
    </source>
</evidence>
<evidence type="ECO:0000313" key="2">
    <source>
        <dbReference type="EMBL" id="RDX55319.1"/>
    </source>
</evidence>
<gene>
    <name evidence="2" type="ORF">OH76DRAFT_731430</name>
</gene>
<accession>A0A371DRZ8</accession>
<reference evidence="2 3" key="1">
    <citation type="journal article" date="2018" name="Biotechnol. Biofuels">
        <title>Integrative visual omics of the white-rot fungus Polyporus brumalis exposes the biotechnological potential of its oxidative enzymes for delignifying raw plant biomass.</title>
        <authorList>
            <person name="Miyauchi S."/>
            <person name="Rancon A."/>
            <person name="Drula E."/>
            <person name="Hage H."/>
            <person name="Chaduli D."/>
            <person name="Favel A."/>
            <person name="Grisel S."/>
            <person name="Henrissat B."/>
            <person name="Herpoel-Gimbert I."/>
            <person name="Ruiz-Duenas F.J."/>
            <person name="Chevret D."/>
            <person name="Hainaut M."/>
            <person name="Lin J."/>
            <person name="Wang M."/>
            <person name="Pangilinan J."/>
            <person name="Lipzen A."/>
            <person name="Lesage-Meessen L."/>
            <person name="Navarro D."/>
            <person name="Riley R."/>
            <person name="Grigoriev I.V."/>
            <person name="Zhou S."/>
            <person name="Raouche S."/>
            <person name="Rosso M.N."/>
        </authorList>
    </citation>
    <scope>NUCLEOTIDE SEQUENCE [LARGE SCALE GENOMIC DNA]</scope>
    <source>
        <strain evidence="2 3">BRFM 1820</strain>
    </source>
</reference>
<evidence type="ECO:0000256" key="1">
    <source>
        <dbReference type="SAM" id="MobiDB-lite"/>
    </source>
</evidence>
<feature type="region of interest" description="Disordered" evidence="1">
    <location>
        <begin position="94"/>
        <end position="113"/>
    </location>
</feature>
<protein>
    <submittedName>
        <fullName evidence="2">Uncharacterized protein</fullName>
    </submittedName>
</protein>
<organism evidence="2 3">
    <name type="scientific">Lentinus brumalis</name>
    <dbReference type="NCBI Taxonomy" id="2498619"/>
    <lineage>
        <taxon>Eukaryota</taxon>
        <taxon>Fungi</taxon>
        <taxon>Dikarya</taxon>
        <taxon>Basidiomycota</taxon>
        <taxon>Agaricomycotina</taxon>
        <taxon>Agaricomycetes</taxon>
        <taxon>Polyporales</taxon>
        <taxon>Polyporaceae</taxon>
        <taxon>Lentinus</taxon>
    </lineage>
</organism>
<proteinExistence type="predicted"/>
<keyword evidence="3" id="KW-1185">Reference proteome</keyword>
<dbReference type="Proteomes" id="UP000256964">
    <property type="component" value="Unassembled WGS sequence"/>
</dbReference>
<dbReference type="EMBL" id="KZ857382">
    <property type="protein sequence ID" value="RDX55319.1"/>
    <property type="molecule type" value="Genomic_DNA"/>
</dbReference>
<feature type="region of interest" description="Disordered" evidence="1">
    <location>
        <begin position="1"/>
        <end position="25"/>
    </location>
</feature>
<name>A0A371DRZ8_9APHY</name>
<dbReference type="AlphaFoldDB" id="A0A371DRZ8"/>